<feature type="transmembrane region" description="Helical" evidence="7">
    <location>
        <begin position="621"/>
        <end position="642"/>
    </location>
</feature>
<evidence type="ECO:0000256" key="3">
    <source>
        <dbReference type="ARBA" id="ARBA00022692"/>
    </source>
</evidence>
<feature type="transmembrane region" description="Helical" evidence="7">
    <location>
        <begin position="777"/>
        <end position="803"/>
    </location>
</feature>
<accession>A0ABT8JSZ1</accession>
<sequence length="849" mass="95815">MFHYIKATIRERWPLFLTVVLILGSLGLGYMGAQSVTDRIVIQAKDDLEENWRYQYDILVLPELDTETAGLEDGWVAPQSTVANYGGISMDDLEKIRGISGVKTAAPLSLIGYIPMDGIGAYYKEAEKGSFHVIQMQTTVFDGISHYEIRNDRHITEYNEPDMDFGPLSEKFSEENGMFKNYMPPGYAFRFPNELMLIAIDPKAEEELYTLSDSLVIGNKLSEASSLEGDGITGIPIIVLANQRSEMTETLTISEIKVPENVEEKDFTQGARKYLSNLPTEEIVKLTLPSFSEEWRYKNVELSLLGGDEFTEEPRGIAYSNQNDLFRYSPIFYKDTAQEKGSIPTLEVQSFFKTNELHSALSEDLPRYRKEAEKRESRAYGLNIIDMYDTDKIEPVFKGAWKKGDPLDIYTPHYSVIIEDGAGNPVDRKPLLPLPYKDTYYTGSPDAIMPLHNARIFYRDRPPISSIRVIVDGVEERSDASQRKIEDVAKRIMDETGHRVEIMLGSASGKVHVNLGTTKEGMPGVVEEGWQKAGVSWSIEKQIEKTNVLLFAYLLLISFVFCYTVITHSLLRRSTEFAMLRAIGWSRQKIMAILGIEIIALSMLALIPIAIANIWLKILAWHEFLIVLVIILPIIAIGYVTGSRKSLKLSPRAGLEGEGTQWNFMRLFSINGLFSYVTHQLIRRPLRFGLLTIVLALTAFMSILFIATQQSLSDFLLLSFLGETIDLNLKGFQTVFLIVGLILTIAIVFLLIYLNITERKKEFFILRSIGWSLRRIQMYLSIEVTLVAVIGSVLGAFGAYALLTFFSTLWIPVWMLMLIIVTPIVLLLVFSLSIVQSMKMSGVVKDHAA</sequence>
<comment type="similarity">
    <text evidence="6">Belongs to the ABC-4 integral membrane protein family.</text>
</comment>
<keyword evidence="4 7" id="KW-1133">Transmembrane helix</keyword>
<evidence type="ECO:0000256" key="4">
    <source>
        <dbReference type="ARBA" id="ARBA00022989"/>
    </source>
</evidence>
<evidence type="ECO:0000256" key="6">
    <source>
        <dbReference type="ARBA" id="ARBA00038076"/>
    </source>
</evidence>
<dbReference type="EMBL" id="JAROCC010000005">
    <property type="protein sequence ID" value="MDN4607502.1"/>
    <property type="molecule type" value="Genomic_DNA"/>
</dbReference>
<evidence type="ECO:0000256" key="5">
    <source>
        <dbReference type="ARBA" id="ARBA00023136"/>
    </source>
</evidence>
<dbReference type="Pfam" id="PF02687">
    <property type="entry name" value="FtsX"/>
    <property type="match status" value="1"/>
</dbReference>
<dbReference type="InterPro" id="IPR003838">
    <property type="entry name" value="ABC3_permease_C"/>
</dbReference>
<comment type="subcellular location">
    <subcellularLocation>
        <location evidence="1">Cell membrane</location>
        <topology evidence="1">Multi-pass membrane protein</topology>
    </subcellularLocation>
</comment>
<dbReference type="PANTHER" id="PTHR30572:SF4">
    <property type="entry name" value="ABC TRANSPORTER PERMEASE YTRF"/>
    <property type="match status" value="1"/>
</dbReference>
<evidence type="ECO:0000256" key="2">
    <source>
        <dbReference type="ARBA" id="ARBA00022475"/>
    </source>
</evidence>
<feature type="transmembrane region" description="Helical" evidence="7">
    <location>
        <begin position="809"/>
        <end position="835"/>
    </location>
</feature>
<keyword evidence="3 7" id="KW-0812">Transmembrane</keyword>
<keyword evidence="10" id="KW-1185">Reference proteome</keyword>
<feature type="transmembrane region" description="Helical" evidence="7">
    <location>
        <begin position="592"/>
        <end position="615"/>
    </location>
</feature>
<reference evidence="9" key="1">
    <citation type="submission" date="2023-03" db="EMBL/GenBank/DDBJ databases">
        <title>MT1 and MT2 Draft Genomes of Novel Species.</title>
        <authorList>
            <person name="Venkateswaran K."/>
        </authorList>
    </citation>
    <scope>NUCLEOTIDE SEQUENCE</scope>
    <source>
        <strain evidence="9">F6_3S_P_2</strain>
    </source>
</reference>
<dbReference type="Proteomes" id="UP001175097">
    <property type="component" value="Unassembled WGS sequence"/>
</dbReference>
<proteinExistence type="inferred from homology"/>
<feature type="domain" description="ABC3 transporter permease C-terminal" evidence="8">
    <location>
        <begin position="735"/>
        <end position="831"/>
    </location>
</feature>
<evidence type="ECO:0000256" key="7">
    <source>
        <dbReference type="SAM" id="Phobius"/>
    </source>
</evidence>
<dbReference type="PANTHER" id="PTHR30572">
    <property type="entry name" value="MEMBRANE COMPONENT OF TRANSPORTER-RELATED"/>
    <property type="match status" value="1"/>
</dbReference>
<evidence type="ECO:0000259" key="8">
    <source>
        <dbReference type="Pfam" id="PF02687"/>
    </source>
</evidence>
<feature type="transmembrane region" description="Helical" evidence="7">
    <location>
        <begin position="548"/>
        <end position="571"/>
    </location>
</feature>
<evidence type="ECO:0000313" key="9">
    <source>
        <dbReference type="EMBL" id="MDN4607502.1"/>
    </source>
</evidence>
<evidence type="ECO:0000256" key="1">
    <source>
        <dbReference type="ARBA" id="ARBA00004651"/>
    </source>
</evidence>
<feature type="transmembrane region" description="Helical" evidence="7">
    <location>
        <begin position="732"/>
        <end position="756"/>
    </location>
</feature>
<comment type="caution">
    <text evidence="9">The sequence shown here is derived from an EMBL/GenBank/DDBJ whole genome shotgun (WGS) entry which is preliminary data.</text>
</comment>
<feature type="transmembrane region" description="Helical" evidence="7">
    <location>
        <begin position="12"/>
        <end position="33"/>
    </location>
</feature>
<dbReference type="InterPro" id="IPR050250">
    <property type="entry name" value="Macrolide_Exporter_MacB"/>
</dbReference>
<gene>
    <name evidence="9" type="ORF">P5G49_08380</name>
</gene>
<protein>
    <submittedName>
        <fullName evidence="9">ABC transporter permease</fullName>
    </submittedName>
</protein>
<keyword evidence="2" id="KW-1003">Cell membrane</keyword>
<organism evidence="9 10">
    <name type="scientific">Sporosarcina highlanderae</name>
    <dbReference type="NCBI Taxonomy" id="3035916"/>
    <lineage>
        <taxon>Bacteria</taxon>
        <taxon>Bacillati</taxon>
        <taxon>Bacillota</taxon>
        <taxon>Bacilli</taxon>
        <taxon>Bacillales</taxon>
        <taxon>Caryophanaceae</taxon>
        <taxon>Sporosarcina</taxon>
    </lineage>
</organism>
<keyword evidence="5 7" id="KW-0472">Membrane</keyword>
<feature type="transmembrane region" description="Helical" evidence="7">
    <location>
        <begin position="688"/>
        <end position="712"/>
    </location>
</feature>
<evidence type="ECO:0000313" key="10">
    <source>
        <dbReference type="Proteomes" id="UP001175097"/>
    </source>
</evidence>
<name>A0ABT8JSZ1_9BACL</name>
<dbReference type="RefSeq" id="WP_301243038.1">
    <property type="nucleotide sequence ID" value="NZ_JAROCC010000005.1"/>
</dbReference>